<reference evidence="2 3" key="1">
    <citation type="submission" date="2020-03" db="EMBL/GenBank/DDBJ databases">
        <title>WGS of actinomycetes isolated from Thailand.</title>
        <authorList>
            <person name="Thawai C."/>
        </authorList>
    </citation>
    <scope>NUCLEOTIDE SEQUENCE [LARGE SCALE GENOMIC DNA]</scope>
    <source>
        <strain evidence="2 3">NBRC 13905</strain>
    </source>
</reference>
<feature type="compositionally biased region" description="Basic and acidic residues" evidence="1">
    <location>
        <begin position="1"/>
        <end position="34"/>
    </location>
</feature>
<evidence type="ECO:0000313" key="3">
    <source>
        <dbReference type="Proteomes" id="UP000635996"/>
    </source>
</evidence>
<sequence length="64" mass="7467">MSMMDRLKSMLRGHEQQTDKAVDKGGDYIDDRTQGKYGSQVDKGQERMRQELRDQDRGPDQPPR</sequence>
<dbReference type="RefSeq" id="WP_125498283.1">
    <property type="nucleotide sequence ID" value="NZ_BMVZ01000001.1"/>
</dbReference>
<name>A0ABX0YM86_STRTL</name>
<feature type="region of interest" description="Disordered" evidence="1">
    <location>
        <begin position="1"/>
        <end position="64"/>
    </location>
</feature>
<feature type="compositionally biased region" description="Basic and acidic residues" evidence="1">
    <location>
        <begin position="43"/>
        <end position="64"/>
    </location>
</feature>
<accession>A0ABX0YM86</accession>
<dbReference type="InterPro" id="IPR028037">
    <property type="entry name" value="Antitoxin_Rv0909/MT0933"/>
</dbReference>
<dbReference type="Proteomes" id="UP000635996">
    <property type="component" value="Unassembled WGS sequence"/>
</dbReference>
<comment type="caution">
    <text evidence="2">The sequence shown here is derived from an EMBL/GenBank/DDBJ whole genome shotgun (WGS) entry which is preliminary data.</text>
</comment>
<evidence type="ECO:0000313" key="2">
    <source>
        <dbReference type="EMBL" id="NJP13645.1"/>
    </source>
</evidence>
<evidence type="ECO:0000256" key="1">
    <source>
        <dbReference type="SAM" id="MobiDB-lite"/>
    </source>
</evidence>
<protein>
    <submittedName>
        <fullName evidence="2">Antitoxin</fullName>
    </submittedName>
</protein>
<dbReference type="Pfam" id="PF14013">
    <property type="entry name" value="MT0933_antitox"/>
    <property type="match status" value="1"/>
</dbReference>
<keyword evidence="3" id="KW-1185">Reference proteome</keyword>
<dbReference type="EMBL" id="JAATEL010000003">
    <property type="protein sequence ID" value="NJP13645.1"/>
    <property type="molecule type" value="Genomic_DNA"/>
</dbReference>
<organism evidence="2 3">
    <name type="scientific">Streptomyces thermoviolaceus subsp. thermoviolaceus</name>
    <dbReference type="NCBI Taxonomy" id="66860"/>
    <lineage>
        <taxon>Bacteria</taxon>
        <taxon>Bacillati</taxon>
        <taxon>Actinomycetota</taxon>
        <taxon>Actinomycetes</taxon>
        <taxon>Kitasatosporales</taxon>
        <taxon>Streptomycetaceae</taxon>
        <taxon>Streptomyces</taxon>
    </lineage>
</organism>
<proteinExistence type="predicted"/>
<gene>
    <name evidence="2" type="ORF">HCJ95_04885</name>
</gene>